<keyword evidence="9" id="KW-1185">Reference proteome</keyword>
<evidence type="ECO:0000256" key="4">
    <source>
        <dbReference type="ARBA" id="ARBA00019595"/>
    </source>
</evidence>
<sequence>MQLSRLAIDDLVAIEPRRFGDDRGFFSEIFREEWFRREVADVALVQENHSLSRRAGTIRGLHFQAPEHPQGKLVRVARGRIWDVAVDIRLGSPTFGQHCAIELSAENGLQLWIPVGFAHGFCTLEPDCEVVYKVSDYYSAANDRGLAFDDPALGIVWPCDLAGATLSEKDRRHCGLAELPDYFVHGG</sequence>
<dbReference type="RefSeq" id="WP_183401293.1">
    <property type="nucleotide sequence ID" value="NZ_JACIDS010000006.1"/>
</dbReference>
<dbReference type="Proteomes" id="UP000553963">
    <property type="component" value="Unassembled WGS sequence"/>
</dbReference>
<protein>
    <recommendedName>
        <fullName evidence="4 7">dTDP-4-dehydrorhamnose 3,5-epimerase</fullName>
        <ecNumber evidence="3 7">5.1.3.13</ecNumber>
    </recommendedName>
    <alternativeName>
        <fullName evidence="7">Thymidine diphospho-4-keto-rhamnose 3,5-epimerase</fullName>
    </alternativeName>
</protein>
<dbReference type="InterPro" id="IPR014710">
    <property type="entry name" value="RmlC-like_jellyroll"/>
</dbReference>
<evidence type="ECO:0000256" key="5">
    <source>
        <dbReference type="PIRSR" id="PIRSR600888-1"/>
    </source>
</evidence>
<dbReference type="EC" id="5.1.3.13" evidence="3 7"/>
<feature type="site" description="Participates in a stacking interaction with the thymidine ring of dTDP-4-oxo-6-deoxyglucose" evidence="6">
    <location>
        <position position="138"/>
    </location>
</feature>
<dbReference type="InterPro" id="IPR000888">
    <property type="entry name" value="RmlC-like"/>
</dbReference>
<dbReference type="PANTHER" id="PTHR21047:SF2">
    <property type="entry name" value="THYMIDINE DIPHOSPHO-4-KETO-RHAMNOSE 3,5-EPIMERASE"/>
    <property type="match status" value="1"/>
</dbReference>
<comment type="similarity">
    <text evidence="7">Belongs to the dTDP-4-dehydrorhamnose 3,5-epimerase family.</text>
</comment>
<dbReference type="SUPFAM" id="SSF51182">
    <property type="entry name" value="RmlC-like cupins"/>
    <property type="match status" value="1"/>
</dbReference>
<feature type="active site" description="Proton donor" evidence="5">
    <location>
        <position position="132"/>
    </location>
</feature>
<evidence type="ECO:0000313" key="9">
    <source>
        <dbReference type="Proteomes" id="UP000553963"/>
    </source>
</evidence>
<keyword evidence="7 8" id="KW-0413">Isomerase</keyword>
<dbReference type="InterPro" id="IPR011051">
    <property type="entry name" value="RmlC_Cupin_sf"/>
</dbReference>
<evidence type="ECO:0000256" key="2">
    <source>
        <dbReference type="ARBA" id="ARBA00001997"/>
    </source>
</evidence>
<dbReference type="UniPathway" id="UPA00124"/>
<dbReference type="GO" id="GO:0008830">
    <property type="term" value="F:dTDP-4-dehydrorhamnose 3,5-epimerase activity"/>
    <property type="evidence" value="ECO:0007669"/>
    <property type="project" value="UniProtKB-UniRule"/>
</dbReference>
<name>A0A840AXY6_9HYPH</name>
<evidence type="ECO:0000256" key="6">
    <source>
        <dbReference type="PIRSR" id="PIRSR600888-3"/>
    </source>
</evidence>
<organism evidence="8 9">
    <name type="scientific">Kaistia hirudinis</name>
    <dbReference type="NCBI Taxonomy" id="1293440"/>
    <lineage>
        <taxon>Bacteria</taxon>
        <taxon>Pseudomonadati</taxon>
        <taxon>Pseudomonadota</taxon>
        <taxon>Alphaproteobacteria</taxon>
        <taxon>Hyphomicrobiales</taxon>
        <taxon>Kaistiaceae</taxon>
        <taxon>Kaistia</taxon>
    </lineage>
</organism>
<dbReference type="PANTHER" id="PTHR21047">
    <property type="entry name" value="DTDP-6-DEOXY-D-GLUCOSE-3,5 EPIMERASE"/>
    <property type="match status" value="1"/>
</dbReference>
<dbReference type="GO" id="GO:0005829">
    <property type="term" value="C:cytosol"/>
    <property type="evidence" value="ECO:0007669"/>
    <property type="project" value="TreeGrafter"/>
</dbReference>
<comment type="pathway">
    <text evidence="7">Carbohydrate biosynthesis; dTDP-L-rhamnose biosynthesis.</text>
</comment>
<comment type="catalytic activity">
    <reaction evidence="1 7">
        <text>dTDP-4-dehydro-6-deoxy-alpha-D-glucose = dTDP-4-dehydro-beta-L-rhamnose</text>
        <dbReference type="Rhea" id="RHEA:16969"/>
        <dbReference type="ChEBI" id="CHEBI:57649"/>
        <dbReference type="ChEBI" id="CHEBI:62830"/>
        <dbReference type="EC" id="5.1.3.13"/>
    </reaction>
</comment>
<comment type="subunit">
    <text evidence="7">Homodimer.</text>
</comment>
<evidence type="ECO:0000256" key="7">
    <source>
        <dbReference type="RuleBase" id="RU364069"/>
    </source>
</evidence>
<dbReference type="GO" id="GO:0000271">
    <property type="term" value="P:polysaccharide biosynthetic process"/>
    <property type="evidence" value="ECO:0007669"/>
    <property type="project" value="TreeGrafter"/>
</dbReference>
<proteinExistence type="inferred from homology"/>
<dbReference type="Pfam" id="PF00908">
    <property type="entry name" value="dTDP_sugar_isom"/>
    <property type="match status" value="1"/>
</dbReference>
<evidence type="ECO:0000256" key="1">
    <source>
        <dbReference type="ARBA" id="ARBA00001298"/>
    </source>
</evidence>
<dbReference type="GO" id="GO:0019305">
    <property type="term" value="P:dTDP-rhamnose biosynthetic process"/>
    <property type="evidence" value="ECO:0007669"/>
    <property type="project" value="UniProtKB-UniRule"/>
</dbReference>
<evidence type="ECO:0000313" key="8">
    <source>
        <dbReference type="EMBL" id="MBB3933661.1"/>
    </source>
</evidence>
<comment type="caution">
    <text evidence="8">The sequence shown here is derived from an EMBL/GenBank/DDBJ whole genome shotgun (WGS) entry which is preliminary data.</text>
</comment>
<evidence type="ECO:0000256" key="3">
    <source>
        <dbReference type="ARBA" id="ARBA00012098"/>
    </source>
</evidence>
<dbReference type="EMBL" id="JACIDS010000006">
    <property type="protein sequence ID" value="MBB3933661.1"/>
    <property type="molecule type" value="Genomic_DNA"/>
</dbReference>
<feature type="active site" description="Proton acceptor" evidence="5">
    <location>
        <position position="62"/>
    </location>
</feature>
<gene>
    <name evidence="8" type="ORF">GGR25_004734</name>
</gene>
<comment type="function">
    <text evidence="2 7">Catalyzes the epimerization of the C3' and C5'positions of dTDP-6-deoxy-D-xylo-4-hexulose, forming dTDP-6-deoxy-L-lyxo-4-hexulose.</text>
</comment>
<reference evidence="8 9" key="1">
    <citation type="submission" date="2020-08" db="EMBL/GenBank/DDBJ databases">
        <title>Genomic Encyclopedia of Type Strains, Phase IV (KMG-IV): sequencing the most valuable type-strain genomes for metagenomic binning, comparative biology and taxonomic classification.</title>
        <authorList>
            <person name="Goeker M."/>
        </authorList>
    </citation>
    <scope>NUCLEOTIDE SEQUENCE [LARGE SCALE GENOMIC DNA]</scope>
    <source>
        <strain evidence="8 9">DSM 25966</strain>
    </source>
</reference>
<dbReference type="Gene3D" id="2.60.120.10">
    <property type="entry name" value="Jelly Rolls"/>
    <property type="match status" value="1"/>
</dbReference>
<accession>A0A840AXY6</accession>
<dbReference type="NCBIfam" id="TIGR01221">
    <property type="entry name" value="rmlC"/>
    <property type="match status" value="1"/>
</dbReference>
<dbReference type="AlphaFoldDB" id="A0A840AXY6"/>
<dbReference type="CDD" id="cd00438">
    <property type="entry name" value="cupin_RmlC"/>
    <property type="match status" value="1"/>
</dbReference>